<reference evidence="2" key="1">
    <citation type="submission" date="2015-11" db="EMBL/GenBank/DDBJ databases">
        <title>Draft Genome Sequence of the Radioresistant Bacterium Deinococcus grandis, Isolated from Freshwater Fish in Japan.</title>
        <authorList>
            <person name="Satoh K."/>
            <person name="Onodera T."/>
            <person name="Omoso K."/>
            <person name="Takeda-Yano K."/>
            <person name="Katayama T."/>
            <person name="Oono Y."/>
            <person name="Narumi I."/>
        </authorList>
    </citation>
    <scope>NUCLEOTIDE SEQUENCE [LARGE SCALE GENOMIC DNA]</scope>
    <source>
        <strain evidence="2">ATCC 43672</strain>
    </source>
</reference>
<protein>
    <submittedName>
        <fullName evidence="1">LPXTG-motif cell wall anchor domain protein</fullName>
    </submittedName>
</protein>
<name>A0A100HMV3_9DEIO</name>
<evidence type="ECO:0000313" key="2">
    <source>
        <dbReference type="Proteomes" id="UP000056209"/>
    </source>
</evidence>
<proteinExistence type="predicted"/>
<evidence type="ECO:0000313" key="1">
    <source>
        <dbReference type="EMBL" id="GAQ23646.1"/>
    </source>
</evidence>
<keyword evidence="2" id="KW-1185">Reference proteome</keyword>
<accession>A0A100HMV3</accession>
<comment type="caution">
    <text evidence="1">The sequence shown here is derived from an EMBL/GenBank/DDBJ whole genome shotgun (WGS) entry which is preliminary data.</text>
</comment>
<sequence length="94" mass="10254">MTPVSGEVTAHLSPDGADTGVFIEVSACGLWAPRQASPSGVGIMWRLEPLAGQDRWAHEYEYRNRWASWVLPAAQLAQDVRTALTPEHVDAQVA</sequence>
<dbReference type="Proteomes" id="UP000056209">
    <property type="component" value="Unassembled WGS sequence"/>
</dbReference>
<dbReference type="EMBL" id="BCMS01000004">
    <property type="protein sequence ID" value="GAQ23646.1"/>
    <property type="molecule type" value="Genomic_DNA"/>
</dbReference>
<dbReference type="AlphaFoldDB" id="A0A100HMV3"/>
<gene>
    <name evidence="1" type="ORF">DEIGR_320060</name>
</gene>
<organism evidence="1 2">
    <name type="scientific">Deinococcus grandis</name>
    <dbReference type="NCBI Taxonomy" id="57498"/>
    <lineage>
        <taxon>Bacteria</taxon>
        <taxon>Thermotogati</taxon>
        <taxon>Deinococcota</taxon>
        <taxon>Deinococci</taxon>
        <taxon>Deinococcales</taxon>
        <taxon>Deinococcaceae</taxon>
        <taxon>Deinococcus</taxon>
    </lineage>
</organism>